<name>A0ABQ6R3J3_9BACT</name>
<dbReference type="Gene3D" id="1.10.10.10">
    <property type="entry name" value="Winged helix-like DNA-binding domain superfamily/Winged helix DNA-binding domain"/>
    <property type="match status" value="1"/>
</dbReference>
<sequence length="131" mass="14197">MPGKVAPALPERPMLFWHHAGACTARSSRASLARVSITHLQSFVAVAEEGHVGRAARRLHITQPPLSRHILALEDELGTPLFERVPKGMRLLPTGEALLQHARRILEEVEVAARTVREAAQGSGASKPPPT</sequence>
<keyword evidence="3" id="KW-0238">DNA-binding</keyword>
<evidence type="ECO:0000256" key="2">
    <source>
        <dbReference type="ARBA" id="ARBA00023015"/>
    </source>
</evidence>
<evidence type="ECO:0000256" key="3">
    <source>
        <dbReference type="ARBA" id="ARBA00023125"/>
    </source>
</evidence>
<keyword evidence="2" id="KW-0805">Transcription regulation</keyword>
<dbReference type="Proteomes" id="UP001342631">
    <property type="component" value="Unassembled WGS sequence"/>
</dbReference>
<protein>
    <recommendedName>
        <fullName evidence="5">HTH lysR-type domain-containing protein</fullName>
    </recommendedName>
</protein>
<dbReference type="EMBL" id="BTTX01000008">
    <property type="protein sequence ID" value="GMU10424.1"/>
    <property type="molecule type" value="Genomic_DNA"/>
</dbReference>
<proteinExistence type="inferred from homology"/>
<dbReference type="PRINTS" id="PR00039">
    <property type="entry name" value="HTHLYSR"/>
</dbReference>
<gene>
    <name evidence="6" type="ORF">ASNO1_66780</name>
</gene>
<dbReference type="PANTHER" id="PTHR30346">
    <property type="entry name" value="TRANSCRIPTIONAL DUAL REGULATOR HCAR-RELATED"/>
    <property type="match status" value="1"/>
</dbReference>
<dbReference type="PROSITE" id="PS50931">
    <property type="entry name" value="HTH_LYSR"/>
    <property type="match status" value="1"/>
</dbReference>
<evidence type="ECO:0000313" key="7">
    <source>
        <dbReference type="Proteomes" id="UP001342631"/>
    </source>
</evidence>
<evidence type="ECO:0000256" key="4">
    <source>
        <dbReference type="ARBA" id="ARBA00023163"/>
    </source>
</evidence>
<evidence type="ECO:0000256" key="1">
    <source>
        <dbReference type="ARBA" id="ARBA00009437"/>
    </source>
</evidence>
<reference evidence="6 7" key="1">
    <citation type="journal article" date="2024" name="Arch. Microbiol.">
        <title>Corallococcus caeni sp. nov., a novel myxobacterium isolated from activated sludge.</title>
        <authorList>
            <person name="Tomita S."/>
            <person name="Nakai R."/>
            <person name="Kuroda K."/>
            <person name="Kurashita H."/>
            <person name="Hatamoto M."/>
            <person name="Yamaguchi T."/>
            <person name="Narihiro T."/>
        </authorList>
    </citation>
    <scope>NUCLEOTIDE SEQUENCE [LARGE SCALE GENOMIC DNA]</scope>
    <source>
        <strain evidence="6 7">NO1</strain>
    </source>
</reference>
<dbReference type="InterPro" id="IPR036388">
    <property type="entry name" value="WH-like_DNA-bd_sf"/>
</dbReference>
<evidence type="ECO:0000259" key="5">
    <source>
        <dbReference type="PROSITE" id="PS50931"/>
    </source>
</evidence>
<dbReference type="InterPro" id="IPR036390">
    <property type="entry name" value="WH_DNA-bd_sf"/>
</dbReference>
<comment type="similarity">
    <text evidence="1">Belongs to the LysR transcriptional regulatory family.</text>
</comment>
<organism evidence="6 7">
    <name type="scientific">Corallococcus caeni</name>
    <dbReference type="NCBI Taxonomy" id="3082388"/>
    <lineage>
        <taxon>Bacteria</taxon>
        <taxon>Pseudomonadati</taxon>
        <taxon>Myxococcota</taxon>
        <taxon>Myxococcia</taxon>
        <taxon>Myxococcales</taxon>
        <taxon>Cystobacterineae</taxon>
        <taxon>Myxococcaceae</taxon>
        <taxon>Corallococcus</taxon>
    </lineage>
</organism>
<dbReference type="Pfam" id="PF00126">
    <property type="entry name" value="HTH_1"/>
    <property type="match status" value="1"/>
</dbReference>
<accession>A0ABQ6R3J3</accession>
<dbReference type="InterPro" id="IPR000847">
    <property type="entry name" value="LysR_HTH_N"/>
</dbReference>
<keyword evidence="4" id="KW-0804">Transcription</keyword>
<dbReference type="SUPFAM" id="SSF46785">
    <property type="entry name" value="Winged helix' DNA-binding domain"/>
    <property type="match status" value="1"/>
</dbReference>
<keyword evidence="7" id="KW-1185">Reference proteome</keyword>
<comment type="caution">
    <text evidence="6">The sequence shown here is derived from an EMBL/GenBank/DDBJ whole genome shotgun (WGS) entry which is preliminary data.</text>
</comment>
<dbReference type="PANTHER" id="PTHR30346:SF28">
    <property type="entry name" value="HTH-TYPE TRANSCRIPTIONAL REGULATOR CYNR"/>
    <property type="match status" value="1"/>
</dbReference>
<evidence type="ECO:0000313" key="6">
    <source>
        <dbReference type="EMBL" id="GMU10424.1"/>
    </source>
</evidence>
<feature type="domain" description="HTH lysR-type" evidence="5">
    <location>
        <begin position="35"/>
        <end position="92"/>
    </location>
</feature>